<organism evidence="1 2">
    <name type="scientific">Staphylococcus aureus</name>
    <dbReference type="NCBI Taxonomy" id="1280"/>
    <lineage>
        <taxon>Bacteria</taxon>
        <taxon>Bacillati</taxon>
        <taxon>Bacillota</taxon>
        <taxon>Bacilli</taxon>
        <taxon>Bacillales</taxon>
        <taxon>Staphylococcaceae</taxon>
        <taxon>Staphylococcus</taxon>
    </lineage>
</organism>
<evidence type="ECO:0000313" key="2">
    <source>
        <dbReference type="Proteomes" id="UP000254116"/>
    </source>
</evidence>
<sequence length="41" mass="4702">MKSYKCKGSFLIDSMAGFFANWIDYITIDTNDESNASEYKP</sequence>
<reference evidence="1 2" key="1">
    <citation type="submission" date="2018-06" db="EMBL/GenBank/DDBJ databases">
        <authorList>
            <consortium name="Pathogen Informatics"/>
            <person name="Doyle S."/>
        </authorList>
    </citation>
    <scope>NUCLEOTIDE SEQUENCE [LARGE SCALE GENOMIC DNA]</scope>
    <source>
        <strain evidence="1 2">NCTC10702</strain>
    </source>
</reference>
<accession>A0A380EI93</accession>
<gene>
    <name evidence="1" type="primary">comGE</name>
    <name evidence="1" type="ORF">NCTC10702_02442</name>
</gene>
<name>A0A380EI93_STAAU</name>
<protein>
    <submittedName>
        <fullName evidence="1">Late competence protein ComGE</fullName>
    </submittedName>
</protein>
<proteinExistence type="predicted"/>
<evidence type="ECO:0000313" key="1">
    <source>
        <dbReference type="EMBL" id="SUL35783.1"/>
    </source>
</evidence>
<dbReference type="EMBL" id="UHBY01000003">
    <property type="protein sequence ID" value="SUL35783.1"/>
    <property type="molecule type" value="Genomic_DNA"/>
</dbReference>
<dbReference type="Proteomes" id="UP000254116">
    <property type="component" value="Unassembled WGS sequence"/>
</dbReference>
<dbReference type="AlphaFoldDB" id="A0A380EI93"/>